<organism evidence="3 4">
    <name type="scientific">Fragilariopsis cylindrus CCMP1102</name>
    <dbReference type="NCBI Taxonomy" id="635003"/>
    <lineage>
        <taxon>Eukaryota</taxon>
        <taxon>Sar</taxon>
        <taxon>Stramenopiles</taxon>
        <taxon>Ochrophyta</taxon>
        <taxon>Bacillariophyta</taxon>
        <taxon>Bacillariophyceae</taxon>
        <taxon>Bacillariophycidae</taxon>
        <taxon>Bacillariales</taxon>
        <taxon>Bacillariaceae</taxon>
        <taxon>Fragilariopsis</taxon>
    </lineage>
</organism>
<accession>A0A1E7ET74</accession>
<protein>
    <submittedName>
        <fullName evidence="3">Uncharacterized protein</fullName>
    </submittedName>
</protein>
<feature type="region of interest" description="Disordered" evidence="1">
    <location>
        <begin position="32"/>
        <end position="60"/>
    </location>
</feature>
<name>A0A1E7ET74_9STRA</name>
<feature type="transmembrane region" description="Helical" evidence="2">
    <location>
        <begin position="104"/>
        <end position="125"/>
    </location>
</feature>
<evidence type="ECO:0000256" key="1">
    <source>
        <dbReference type="SAM" id="MobiDB-lite"/>
    </source>
</evidence>
<evidence type="ECO:0000256" key="2">
    <source>
        <dbReference type="SAM" id="Phobius"/>
    </source>
</evidence>
<dbReference type="KEGG" id="fcy:FRACYDRAFT_249381"/>
<feature type="compositionally biased region" description="Polar residues" evidence="1">
    <location>
        <begin position="44"/>
        <end position="56"/>
    </location>
</feature>
<dbReference type="Proteomes" id="UP000095751">
    <property type="component" value="Unassembled WGS sequence"/>
</dbReference>
<gene>
    <name evidence="3" type="ORF">FRACYDRAFT_249381</name>
</gene>
<proteinExistence type="predicted"/>
<evidence type="ECO:0000313" key="3">
    <source>
        <dbReference type="EMBL" id="OEU09036.1"/>
    </source>
</evidence>
<dbReference type="AlphaFoldDB" id="A0A1E7ET74"/>
<reference evidence="3 4" key="1">
    <citation type="submission" date="2016-09" db="EMBL/GenBank/DDBJ databases">
        <title>Extensive genetic diversity and differential bi-allelic expression allows diatom success in the polar Southern Ocean.</title>
        <authorList>
            <consortium name="DOE Joint Genome Institute"/>
            <person name="Mock T."/>
            <person name="Otillar R.P."/>
            <person name="Strauss J."/>
            <person name="Dupont C."/>
            <person name="Frickenhaus S."/>
            <person name="Maumus F."/>
            <person name="Mcmullan M."/>
            <person name="Sanges R."/>
            <person name="Schmutz J."/>
            <person name="Toseland A."/>
            <person name="Valas R."/>
            <person name="Veluchamy A."/>
            <person name="Ward B.J."/>
            <person name="Allen A."/>
            <person name="Barry K."/>
            <person name="Falciatore A."/>
            <person name="Ferrante M."/>
            <person name="Fortunato A.E."/>
            <person name="Gloeckner G."/>
            <person name="Gruber A."/>
            <person name="Hipkin R."/>
            <person name="Janech M."/>
            <person name="Kroth P."/>
            <person name="Leese F."/>
            <person name="Lindquist E."/>
            <person name="Lyon B.R."/>
            <person name="Martin J."/>
            <person name="Mayer C."/>
            <person name="Parker M."/>
            <person name="Quesneville H."/>
            <person name="Raymond J."/>
            <person name="Uhlig C."/>
            <person name="Valentin K.U."/>
            <person name="Worden A.Z."/>
            <person name="Armbrust E.V."/>
            <person name="Bowler C."/>
            <person name="Green B."/>
            <person name="Moulton V."/>
            <person name="Van Oosterhout C."/>
            <person name="Grigoriev I."/>
        </authorList>
    </citation>
    <scope>NUCLEOTIDE SEQUENCE [LARGE SCALE GENOMIC DNA]</scope>
    <source>
        <strain evidence="3 4">CCMP1102</strain>
    </source>
</reference>
<keyword evidence="4" id="KW-1185">Reference proteome</keyword>
<keyword evidence="2" id="KW-0472">Membrane</keyword>
<dbReference type="InParanoid" id="A0A1E7ET74"/>
<sequence>MTNIMLIKSTSTSTSSSYGSGVITLLRLSNNNNDNKVDIDRNESSSADSGIENQNESAEELESVSILDKINKFLDTPILDANNRSNQGQLSELLKEFVRDEPELAQVTFSAVVVALLFLIFKLLFG</sequence>
<dbReference type="EMBL" id="KV784378">
    <property type="protein sequence ID" value="OEU09036.1"/>
    <property type="molecule type" value="Genomic_DNA"/>
</dbReference>
<keyword evidence="2" id="KW-0812">Transmembrane</keyword>
<keyword evidence="2" id="KW-1133">Transmembrane helix</keyword>
<dbReference type="OrthoDB" id="10549869at2759"/>
<evidence type="ECO:0000313" key="4">
    <source>
        <dbReference type="Proteomes" id="UP000095751"/>
    </source>
</evidence>